<dbReference type="GO" id="GO:0060271">
    <property type="term" value="P:cilium assembly"/>
    <property type="evidence" value="ECO:0007669"/>
    <property type="project" value="TreeGrafter"/>
</dbReference>
<dbReference type="GO" id="GO:0005930">
    <property type="term" value="C:axoneme"/>
    <property type="evidence" value="ECO:0007669"/>
    <property type="project" value="TreeGrafter"/>
</dbReference>
<feature type="coiled-coil region" evidence="4">
    <location>
        <begin position="243"/>
        <end position="277"/>
    </location>
</feature>
<dbReference type="InterPro" id="IPR051885">
    <property type="entry name" value="CC_CF"/>
</dbReference>
<dbReference type="EMBL" id="JALNTZ010000007">
    <property type="protein sequence ID" value="KAJ3645046.1"/>
    <property type="molecule type" value="Genomic_DNA"/>
</dbReference>
<comment type="subcellular location">
    <subcellularLocation>
        <location evidence="1">Cell projection</location>
        <location evidence="1">Cilium</location>
    </subcellularLocation>
</comment>
<keyword evidence="7" id="KW-1185">Reference proteome</keyword>
<keyword evidence="3" id="KW-0966">Cell projection</keyword>
<evidence type="ECO:0000313" key="6">
    <source>
        <dbReference type="EMBL" id="KAJ3645046.1"/>
    </source>
</evidence>
<dbReference type="Proteomes" id="UP001168821">
    <property type="component" value="Unassembled WGS sequence"/>
</dbReference>
<comment type="caution">
    <text evidence="6">The sequence shown here is derived from an EMBL/GenBank/DDBJ whole genome shotgun (WGS) entry which is preliminary data.</text>
</comment>
<feature type="coiled-coil region" evidence="4">
    <location>
        <begin position="140"/>
        <end position="209"/>
    </location>
</feature>
<evidence type="ECO:0000259" key="5">
    <source>
        <dbReference type="Pfam" id="PF13870"/>
    </source>
</evidence>
<name>A0AA38HX07_9CUCU</name>
<evidence type="ECO:0000256" key="3">
    <source>
        <dbReference type="ARBA" id="ARBA00023273"/>
    </source>
</evidence>
<organism evidence="6 7">
    <name type="scientific">Zophobas morio</name>
    <dbReference type="NCBI Taxonomy" id="2755281"/>
    <lineage>
        <taxon>Eukaryota</taxon>
        <taxon>Metazoa</taxon>
        <taxon>Ecdysozoa</taxon>
        <taxon>Arthropoda</taxon>
        <taxon>Hexapoda</taxon>
        <taxon>Insecta</taxon>
        <taxon>Pterygota</taxon>
        <taxon>Neoptera</taxon>
        <taxon>Endopterygota</taxon>
        <taxon>Coleoptera</taxon>
        <taxon>Polyphaga</taxon>
        <taxon>Cucujiformia</taxon>
        <taxon>Tenebrionidae</taxon>
        <taxon>Zophobas</taxon>
    </lineage>
</organism>
<protein>
    <recommendedName>
        <fullName evidence="5">CCDC113/CCDC96 coiled-coil domain-containing protein</fullName>
    </recommendedName>
</protein>
<evidence type="ECO:0000256" key="2">
    <source>
        <dbReference type="ARBA" id="ARBA00023054"/>
    </source>
</evidence>
<dbReference type="InterPro" id="IPR025254">
    <property type="entry name" value="CCDC113/CCDC96_CC"/>
</dbReference>
<dbReference type="AlphaFoldDB" id="A0AA38HX07"/>
<evidence type="ECO:0000256" key="4">
    <source>
        <dbReference type="SAM" id="Coils"/>
    </source>
</evidence>
<dbReference type="GO" id="GO:0036064">
    <property type="term" value="C:ciliary basal body"/>
    <property type="evidence" value="ECO:0007669"/>
    <property type="project" value="TreeGrafter"/>
</dbReference>
<gene>
    <name evidence="6" type="ORF">Zmor_022734</name>
</gene>
<evidence type="ECO:0000256" key="1">
    <source>
        <dbReference type="ARBA" id="ARBA00004138"/>
    </source>
</evidence>
<feature type="coiled-coil region" evidence="4">
    <location>
        <begin position="37"/>
        <end position="71"/>
    </location>
</feature>
<dbReference type="PANTHER" id="PTHR15654">
    <property type="entry name" value="COILED-COIL DOMAIN-CONTAINING PROTEIN 113-RELATED"/>
    <property type="match status" value="1"/>
</dbReference>
<dbReference type="PANTHER" id="PTHR15654:SF1">
    <property type="entry name" value="COILED-COIL DOMAIN-CONTAINING PROTEIN 96"/>
    <property type="match status" value="1"/>
</dbReference>
<dbReference type="Pfam" id="PF13870">
    <property type="entry name" value="CCDC113_CCDC96_CC"/>
    <property type="match status" value="1"/>
</dbReference>
<sequence length="355" mass="42099">MYYIFREPAVFFEETRDRYNKELDRFEVVSENSYREKTMLEEEVQHMKVKCNQQKARLEALMDKMIQEEMDYVSGLNLEQMGKANFDKVVERWTRSQRSQMDVLIQVRLLFIKLRNGVQAKMKALDELDNLGAGYHIMDFVELKQDNKVLQDRLEEKEAEILKFRDGTKNTMQILAHNREKLEQTDVDIAKYREIFETLNQEYFDAREQLSYLKRERYVHRNNTKRLKCHHGLLAYPKLRHDMGKASAEIDGLRNRIDRLQKECEERSQKIRAVRKNMEICVMRKKKEEQRKLELRFQPSSMDTLEASGNKPLIDYSGTSVINVIKPAESKGVSSMILVTPTLSTIRYKNVHSNI</sequence>
<reference evidence="6" key="1">
    <citation type="journal article" date="2023" name="G3 (Bethesda)">
        <title>Whole genome assemblies of Zophobas morio and Tenebrio molitor.</title>
        <authorList>
            <person name="Kaur S."/>
            <person name="Stinson S.A."/>
            <person name="diCenzo G.C."/>
        </authorList>
    </citation>
    <scope>NUCLEOTIDE SEQUENCE</scope>
    <source>
        <strain evidence="6">QUZm001</strain>
    </source>
</reference>
<evidence type="ECO:0000313" key="7">
    <source>
        <dbReference type="Proteomes" id="UP001168821"/>
    </source>
</evidence>
<accession>A0AA38HX07</accession>
<feature type="domain" description="CCDC113/CCDC96 coiled-coil" evidence="5">
    <location>
        <begin position="100"/>
        <end position="272"/>
    </location>
</feature>
<proteinExistence type="predicted"/>
<keyword evidence="2 4" id="KW-0175">Coiled coil</keyword>